<dbReference type="Gene3D" id="3.30.565.10">
    <property type="entry name" value="Histidine kinase-like ATPase, C-terminal domain"/>
    <property type="match status" value="1"/>
</dbReference>
<dbReference type="Pfam" id="PF00672">
    <property type="entry name" value="HAMP"/>
    <property type="match status" value="1"/>
</dbReference>
<dbReference type="PANTHER" id="PTHR45436:SF5">
    <property type="entry name" value="SENSOR HISTIDINE KINASE TRCS"/>
    <property type="match status" value="1"/>
</dbReference>
<dbReference type="SUPFAM" id="SSF47384">
    <property type="entry name" value="Homodimeric domain of signal transducing histidine kinase"/>
    <property type="match status" value="1"/>
</dbReference>
<dbReference type="PROSITE" id="PS50885">
    <property type="entry name" value="HAMP"/>
    <property type="match status" value="1"/>
</dbReference>
<accession>A0ABV5BG72</accession>
<dbReference type="CDD" id="cd06225">
    <property type="entry name" value="HAMP"/>
    <property type="match status" value="1"/>
</dbReference>
<dbReference type="InterPro" id="IPR003660">
    <property type="entry name" value="HAMP_dom"/>
</dbReference>
<evidence type="ECO:0000256" key="2">
    <source>
        <dbReference type="ARBA" id="ARBA00004651"/>
    </source>
</evidence>
<dbReference type="EC" id="2.7.13.3" evidence="3"/>
<dbReference type="PRINTS" id="PR00344">
    <property type="entry name" value="BCTRLSENSOR"/>
</dbReference>
<evidence type="ECO:0000256" key="4">
    <source>
        <dbReference type="ARBA" id="ARBA00022475"/>
    </source>
</evidence>
<evidence type="ECO:0000256" key="9">
    <source>
        <dbReference type="ARBA" id="ARBA00022777"/>
    </source>
</evidence>
<feature type="domain" description="Histidine kinase" evidence="15">
    <location>
        <begin position="259"/>
        <end position="486"/>
    </location>
</feature>
<keyword evidence="7 14" id="KW-0812">Transmembrane</keyword>
<keyword evidence="9" id="KW-0418">Kinase</keyword>
<feature type="domain" description="HAMP" evidence="16">
    <location>
        <begin position="190"/>
        <end position="244"/>
    </location>
</feature>
<evidence type="ECO:0000313" key="18">
    <source>
        <dbReference type="Proteomes" id="UP001580407"/>
    </source>
</evidence>
<evidence type="ECO:0000256" key="12">
    <source>
        <dbReference type="ARBA" id="ARBA00023012"/>
    </source>
</evidence>
<feature type="transmembrane region" description="Helical" evidence="14">
    <location>
        <begin position="7"/>
        <end position="32"/>
    </location>
</feature>
<reference evidence="17 18" key="1">
    <citation type="submission" date="2024-09" db="EMBL/GenBank/DDBJ databases">
        <authorList>
            <person name="Ruan L."/>
        </authorList>
    </citation>
    <scope>NUCLEOTIDE SEQUENCE [LARGE SCALE GENOMIC DNA]</scope>
    <source>
        <strain evidence="17 18">D33</strain>
    </source>
</reference>
<comment type="caution">
    <text evidence="17">The sequence shown here is derived from an EMBL/GenBank/DDBJ whole genome shotgun (WGS) entry which is preliminary data.</text>
</comment>
<evidence type="ECO:0000256" key="8">
    <source>
        <dbReference type="ARBA" id="ARBA00022741"/>
    </source>
</evidence>
<comment type="subcellular location">
    <subcellularLocation>
        <location evidence="2">Cell membrane</location>
        <topology evidence="2">Multi-pass membrane protein</topology>
    </subcellularLocation>
</comment>
<keyword evidence="10 17" id="KW-0067">ATP-binding</keyword>
<dbReference type="Gene3D" id="1.10.287.130">
    <property type="match status" value="1"/>
</dbReference>
<evidence type="ECO:0000256" key="1">
    <source>
        <dbReference type="ARBA" id="ARBA00000085"/>
    </source>
</evidence>
<dbReference type="SUPFAM" id="SSF55874">
    <property type="entry name" value="ATPase domain of HSP90 chaperone/DNA topoisomerase II/histidine kinase"/>
    <property type="match status" value="1"/>
</dbReference>
<dbReference type="GO" id="GO:0005524">
    <property type="term" value="F:ATP binding"/>
    <property type="evidence" value="ECO:0007669"/>
    <property type="project" value="UniProtKB-KW"/>
</dbReference>
<dbReference type="CDD" id="cd00082">
    <property type="entry name" value="HisKA"/>
    <property type="match status" value="1"/>
</dbReference>
<dbReference type="SMART" id="SM00388">
    <property type="entry name" value="HisKA"/>
    <property type="match status" value="1"/>
</dbReference>
<evidence type="ECO:0000256" key="7">
    <source>
        <dbReference type="ARBA" id="ARBA00022692"/>
    </source>
</evidence>
<comment type="catalytic activity">
    <reaction evidence="1">
        <text>ATP + protein L-histidine = ADP + protein N-phospho-L-histidine.</text>
        <dbReference type="EC" id="2.7.13.3"/>
    </reaction>
</comment>
<dbReference type="CDD" id="cd00075">
    <property type="entry name" value="HATPase"/>
    <property type="match status" value="1"/>
</dbReference>
<dbReference type="EMBL" id="JBHILM010000046">
    <property type="protein sequence ID" value="MFB5684708.1"/>
    <property type="molecule type" value="Genomic_DNA"/>
</dbReference>
<dbReference type="InterPro" id="IPR003594">
    <property type="entry name" value="HATPase_dom"/>
</dbReference>
<sequence length="491" mass="55229">MSIRWRLTAWYSSILAIVLVIFGVAIYGLVYYSTYSELKSSVQQQALRIRQQLKVTINGDFFGGTEPKLDFNLDSRRLDDSEVYVQIYNYTLGVLKSSDNLQGIQLPVPSTPEGAYTSKGFKKVSESGNSFLVFYQPLILEDNNQVVGLLQVAQLTNSQDKLLHRLENVMVYGSLVALIAAATSGLFLARKSMSPLVKVIEGANQIQSGDDLSVRIEYDGPPDEIGQLIATVNKMLGRTEVFYKELEDAYAAQRRFVADASHELRTPLTTLRGNVDFLQKLWTAQPEERPDMDERTIRKLSIEAIEDMADEGKRMSRLISDMLSLARADTGQTFEKMPTALQPLVTEVARRAQFLERNADWIVGDFSFLNGIYMEGNKDYLQQMLFIFIENAFKYTPEGSVRLDAILYQGQVGLRISDTGIGMDKDEVPHIFERFYRADESRGVTEGIGLGLSIAKWIIDEHQGSVEVVTRRGEGTTFVIWLPVSFSAPLE</sequence>
<dbReference type="RefSeq" id="WP_375528378.1">
    <property type="nucleotide sequence ID" value="NZ_JBHILM010000046.1"/>
</dbReference>
<gene>
    <name evidence="17" type="ORF">ACE3NQ_27755</name>
</gene>
<evidence type="ECO:0000256" key="3">
    <source>
        <dbReference type="ARBA" id="ARBA00012438"/>
    </source>
</evidence>
<dbReference type="PROSITE" id="PS50109">
    <property type="entry name" value="HIS_KIN"/>
    <property type="match status" value="1"/>
</dbReference>
<evidence type="ECO:0000313" key="17">
    <source>
        <dbReference type="EMBL" id="MFB5684708.1"/>
    </source>
</evidence>
<keyword evidence="11 14" id="KW-1133">Transmembrane helix</keyword>
<dbReference type="InterPro" id="IPR003661">
    <property type="entry name" value="HisK_dim/P_dom"/>
</dbReference>
<dbReference type="Proteomes" id="UP001580407">
    <property type="component" value="Unassembled WGS sequence"/>
</dbReference>
<evidence type="ECO:0000256" key="13">
    <source>
        <dbReference type="ARBA" id="ARBA00023136"/>
    </source>
</evidence>
<dbReference type="InterPro" id="IPR036890">
    <property type="entry name" value="HATPase_C_sf"/>
</dbReference>
<dbReference type="Gene3D" id="6.10.340.10">
    <property type="match status" value="1"/>
</dbReference>
<protein>
    <recommendedName>
        <fullName evidence="3">histidine kinase</fullName>
        <ecNumber evidence="3">2.7.13.3</ecNumber>
    </recommendedName>
</protein>
<organism evidence="17 18">
    <name type="scientific">Paenibacillus terreus</name>
    <dbReference type="NCBI Taxonomy" id="1387834"/>
    <lineage>
        <taxon>Bacteria</taxon>
        <taxon>Bacillati</taxon>
        <taxon>Bacillota</taxon>
        <taxon>Bacilli</taxon>
        <taxon>Bacillales</taxon>
        <taxon>Paenibacillaceae</taxon>
        <taxon>Paenibacillus</taxon>
    </lineage>
</organism>
<keyword evidence="8" id="KW-0547">Nucleotide-binding</keyword>
<keyword evidence="18" id="KW-1185">Reference proteome</keyword>
<dbReference type="InterPro" id="IPR005467">
    <property type="entry name" value="His_kinase_dom"/>
</dbReference>
<dbReference type="SMART" id="SM00304">
    <property type="entry name" value="HAMP"/>
    <property type="match status" value="1"/>
</dbReference>
<keyword evidence="13 14" id="KW-0472">Membrane</keyword>
<evidence type="ECO:0000259" key="16">
    <source>
        <dbReference type="PROSITE" id="PS50885"/>
    </source>
</evidence>
<dbReference type="InterPro" id="IPR050428">
    <property type="entry name" value="TCS_sensor_his_kinase"/>
</dbReference>
<keyword evidence="6" id="KW-0808">Transferase</keyword>
<evidence type="ECO:0000256" key="11">
    <source>
        <dbReference type="ARBA" id="ARBA00022989"/>
    </source>
</evidence>
<feature type="transmembrane region" description="Helical" evidence="14">
    <location>
        <begin position="169"/>
        <end position="189"/>
    </location>
</feature>
<dbReference type="SMART" id="SM00387">
    <property type="entry name" value="HATPase_c"/>
    <property type="match status" value="1"/>
</dbReference>
<proteinExistence type="predicted"/>
<evidence type="ECO:0000256" key="14">
    <source>
        <dbReference type="SAM" id="Phobius"/>
    </source>
</evidence>
<keyword evidence="5" id="KW-0597">Phosphoprotein</keyword>
<dbReference type="PANTHER" id="PTHR45436">
    <property type="entry name" value="SENSOR HISTIDINE KINASE YKOH"/>
    <property type="match status" value="1"/>
</dbReference>
<name>A0ABV5BG72_9BACL</name>
<evidence type="ECO:0000256" key="10">
    <source>
        <dbReference type="ARBA" id="ARBA00022840"/>
    </source>
</evidence>
<dbReference type="InterPro" id="IPR036097">
    <property type="entry name" value="HisK_dim/P_sf"/>
</dbReference>
<evidence type="ECO:0000256" key="5">
    <source>
        <dbReference type="ARBA" id="ARBA00022553"/>
    </source>
</evidence>
<keyword evidence="12" id="KW-0902">Two-component regulatory system</keyword>
<dbReference type="SUPFAM" id="SSF158472">
    <property type="entry name" value="HAMP domain-like"/>
    <property type="match status" value="1"/>
</dbReference>
<evidence type="ECO:0000256" key="6">
    <source>
        <dbReference type="ARBA" id="ARBA00022679"/>
    </source>
</evidence>
<dbReference type="InterPro" id="IPR004358">
    <property type="entry name" value="Sig_transdc_His_kin-like_C"/>
</dbReference>
<keyword evidence="4" id="KW-1003">Cell membrane</keyword>
<dbReference type="Pfam" id="PF00512">
    <property type="entry name" value="HisKA"/>
    <property type="match status" value="1"/>
</dbReference>
<dbReference type="Pfam" id="PF02518">
    <property type="entry name" value="HATPase_c"/>
    <property type="match status" value="1"/>
</dbReference>
<evidence type="ECO:0000259" key="15">
    <source>
        <dbReference type="PROSITE" id="PS50109"/>
    </source>
</evidence>